<evidence type="ECO:0000313" key="3">
    <source>
        <dbReference type="Proteomes" id="UP000242381"/>
    </source>
</evidence>
<reference evidence="2 3" key="1">
    <citation type="journal article" date="2016" name="Proc. Natl. Acad. Sci. U.S.A.">
        <title>Lipid metabolic changes in an early divergent fungus govern the establishment of a mutualistic symbiosis with endobacteria.</title>
        <authorList>
            <person name="Lastovetsky O.A."/>
            <person name="Gaspar M.L."/>
            <person name="Mondo S.J."/>
            <person name="LaButti K.M."/>
            <person name="Sandor L."/>
            <person name="Grigoriev I.V."/>
            <person name="Henry S.A."/>
            <person name="Pawlowska T.E."/>
        </authorList>
    </citation>
    <scope>NUCLEOTIDE SEQUENCE [LARGE SCALE GENOMIC DNA]</scope>
    <source>
        <strain evidence="2 3">ATCC 11559</strain>
    </source>
</reference>
<gene>
    <name evidence="2" type="ORF">BCV71DRAFT_281191</name>
</gene>
<feature type="transmembrane region" description="Helical" evidence="1">
    <location>
        <begin position="71"/>
        <end position="91"/>
    </location>
</feature>
<dbReference type="EMBL" id="KV921297">
    <property type="protein sequence ID" value="ORE20263.1"/>
    <property type="molecule type" value="Genomic_DNA"/>
</dbReference>
<dbReference type="AlphaFoldDB" id="A0A1X0S7I4"/>
<name>A0A1X0S7I4_RHIZD</name>
<keyword evidence="1" id="KW-0812">Transmembrane</keyword>
<organism evidence="2 3">
    <name type="scientific">Rhizopus microsporus</name>
    <dbReference type="NCBI Taxonomy" id="58291"/>
    <lineage>
        <taxon>Eukaryota</taxon>
        <taxon>Fungi</taxon>
        <taxon>Fungi incertae sedis</taxon>
        <taxon>Mucoromycota</taxon>
        <taxon>Mucoromycotina</taxon>
        <taxon>Mucoromycetes</taxon>
        <taxon>Mucorales</taxon>
        <taxon>Mucorineae</taxon>
        <taxon>Rhizopodaceae</taxon>
        <taxon>Rhizopus</taxon>
    </lineage>
</organism>
<dbReference type="Proteomes" id="UP000242381">
    <property type="component" value="Unassembled WGS sequence"/>
</dbReference>
<keyword evidence="1" id="KW-0472">Membrane</keyword>
<sequence length="94" mass="10985">WLTICITLYEFDYLHRDKRPPPSPSHFKDSYNGYLLPPSILVYYALALTSSSLQVFFTFDPIKAFLDTNLLFWSASGRIYILLLSCAQLRFRLL</sequence>
<proteinExistence type="predicted"/>
<keyword evidence="1" id="KW-1133">Transmembrane helix</keyword>
<feature type="transmembrane region" description="Helical" evidence="1">
    <location>
        <begin position="40"/>
        <end position="59"/>
    </location>
</feature>
<accession>A0A1X0S7I4</accession>
<evidence type="ECO:0000313" key="2">
    <source>
        <dbReference type="EMBL" id="ORE20263.1"/>
    </source>
</evidence>
<protein>
    <submittedName>
        <fullName evidence="2">Uncharacterized protein</fullName>
    </submittedName>
</protein>
<feature type="non-terminal residue" evidence="2">
    <location>
        <position position="1"/>
    </location>
</feature>
<evidence type="ECO:0000256" key="1">
    <source>
        <dbReference type="SAM" id="Phobius"/>
    </source>
</evidence>